<keyword evidence="4" id="KW-0732">Signal</keyword>
<dbReference type="Pfam" id="PF01120">
    <property type="entry name" value="Alpha_L_fucos"/>
    <property type="match status" value="1"/>
</dbReference>
<evidence type="ECO:0000256" key="1">
    <source>
        <dbReference type="ARBA" id="ARBA00004071"/>
    </source>
</evidence>
<evidence type="ECO:0000256" key="4">
    <source>
        <dbReference type="ARBA" id="ARBA00022729"/>
    </source>
</evidence>
<dbReference type="SUPFAM" id="SSF51445">
    <property type="entry name" value="(Trans)glycosidases"/>
    <property type="match status" value="1"/>
</dbReference>
<protein>
    <recommendedName>
        <fullName evidence="3">alpha-L-fucosidase</fullName>
        <ecNumber evidence="3">3.2.1.51</ecNumber>
    </recommendedName>
</protein>
<gene>
    <name evidence="9" type="ORF">SAMN02927928_3690</name>
</gene>
<dbReference type="EC" id="3.2.1.51" evidence="3"/>
<dbReference type="RefSeq" id="WP_245679081.1">
    <property type="nucleotide sequence ID" value="NZ_CBCRYE010000002.1"/>
</dbReference>
<evidence type="ECO:0000256" key="5">
    <source>
        <dbReference type="ARBA" id="ARBA00022801"/>
    </source>
</evidence>
<evidence type="ECO:0000256" key="6">
    <source>
        <dbReference type="ARBA" id="ARBA00023295"/>
    </source>
</evidence>
<dbReference type="GO" id="GO:0005764">
    <property type="term" value="C:lysosome"/>
    <property type="evidence" value="ECO:0007669"/>
    <property type="project" value="TreeGrafter"/>
</dbReference>
<evidence type="ECO:0000256" key="2">
    <source>
        <dbReference type="ARBA" id="ARBA00007951"/>
    </source>
</evidence>
<reference evidence="10" key="1">
    <citation type="submission" date="2016-10" db="EMBL/GenBank/DDBJ databases">
        <authorList>
            <person name="Varghese N."/>
            <person name="Submissions S."/>
        </authorList>
    </citation>
    <scope>NUCLEOTIDE SEQUENCE [LARGE SCALE GENOMIC DNA]</scope>
    <source>
        <strain evidence="10">CGMCC 1.3431</strain>
    </source>
</reference>
<dbReference type="Proteomes" id="UP000199150">
    <property type="component" value="Unassembled WGS sequence"/>
</dbReference>
<dbReference type="SMART" id="SM00812">
    <property type="entry name" value="Alpha_L_fucos"/>
    <property type="match status" value="1"/>
</dbReference>
<evidence type="ECO:0000259" key="7">
    <source>
        <dbReference type="Pfam" id="PF01120"/>
    </source>
</evidence>
<dbReference type="InterPro" id="IPR017853">
    <property type="entry name" value="GH"/>
</dbReference>
<dbReference type="GO" id="GO:0004560">
    <property type="term" value="F:alpha-L-fucosidase activity"/>
    <property type="evidence" value="ECO:0007669"/>
    <property type="project" value="InterPro"/>
</dbReference>
<dbReference type="Gene3D" id="2.60.40.1180">
    <property type="entry name" value="Golgi alpha-mannosidase II"/>
    <property type="match status" value="1"/>
</dbReference>
<dbReference type="InterPro" id="IPR016286">
    <property type="entry name" value="FUC_metazoa-typ"/>
</dbReference>
<dbReference type="Pfam" id="PF16757">
    <property type="entry name" value="Fucosidase_C"/>
    <property type="match status" value="1"/>
</dbReference>
<evidence type="ECO:0000259" key="8">
    <source>
        <dbReference type="Pfam" id="PF16757"/>
    </source>
</evidence>
<dbReference type="InterPro" id="IPR031919">
    <property type="entry name" value="Fucosidase_C"/>
</dbReference>
<dbReference type="AlphaFoldDB" id="A0A1G4TLJ8"/>
<dbReference type="STRING" id="260084.SAMN02927928_3690"/>
<accession>A0A1G4TLJ8</accession>
<dbReference type="PANTHER" id="PTHR10030">
    <property type="entry name" value="ALPHA-L-FUCOSIDASE"/>
    <property type="match status" value="1"/>
</dbReference>
<dbReference type="PANTHER" id="PTHR10030:SF37">
    <property type="entry name" value="ALPHA-L-FUCOSIDASE-RELATED"/>
    <property type="match status" value="1"/>
</dbReference>
<feature type="domain" description="Glycoside hydrolase family 29 N-terminal" evidence="7">
    <location>
        <begin position="57"/>
        <end position="419"/>
    </location>
</feature>
<dbReference type="InterPro" id="IPR013780">
    <property type="entry name" value="Glyco_hydro_b"/>
</dbReference>
<dbReference type="Gene3D" id="3.20.20.80">
    <property type="entry name" value="Glycosidases"/>
    <property type="match status" value="1"/>
</dbReference>
<evidence type="ECO:0000313" key="9">
    <source>
        <dbReference type="EMBL" id="SCW82211.1"/>
    </source>
</evidence>
<keyword evidence="6" id="KW-0326">Glycosidase</keyword>
<proteinExistence type="inferred from homology"/>
<sequence>MSDDKGENMKINKRSLLAGAPILATLGLASAVRAEVGTTDGACALAQKAPDYKLPMAKGPFQPTVESLEAYETPEWFRDAKFGIWAHWGPQAVPRAGDWYARDMYVPGHPNYEQHVKAYGHPSEFGYKDIIPLWTAEKFDPEALMDKYVAAGAKYFVSMGVHHDNFDLWNSKLHRWNAVKMGPRRDIVGEWAKAARKRGLRFGVSEHLGASYTWFYTSHQFDRFFPKIGVNYDGADPKFADLYHDNQGEEYHGAKGWYTTDPAFHQLWYNRISDLIDSYKPDLLYSDGGLPFGVVGRSLVSHLYNGSVDKKGAVQAVYNCKDLGSGEFNAKTCVQDVERGVLKGINPRPWQTDTSNGDWFYSDNYTYKTAPQVITMLSDIVSKNGNLLLNVVLYPDGSLPPESQILLDELAAWMKVNGDAIHGTRPWHIFGEGPTETVEGAFQENNSYTAQDIRFTTKGNKLYAITLDQPSQSVAVKALHAGHGAKRVSTVRLLGVKKALTFHQADEALIINLPASLPTRHASVFEITFRT</sequence>
<organism evidence="9 10">
    <name type="scientific">Asticcacaulis taihuensis</name>
    <dbReference type="NCBI Taxonomy" id="260084"/>
    <lineage>
        <taxon>Bacteria</taxon>
        <taxon>Pseudomonadati</taxon>
        <taxon>Pseudomonadota</taxon>
        <taxon>Alphaproteobacteria</taxon>
        <taxon>Caulobacterales</taxon>
        <taxon>Caulobacteraceae</taxon>
        <taxon>Asticcacaulis</taxon>
    </lineage>
</organism>
<dbReference type="PIRSF" id="PIRSF001092">
    <property type="entry name" value="Alpha-L-fucosidase"/>
    <property type="match status" value="1"/>
</dbReference>
<dbReference type="EMBL" id="FMTS01000009">
    <property type="protein sequence ID" value="SCW82211.1"/>
    <property type="molecule type" value="Genomic_DNA"/>
</dbReference>
<comment type="function">
    <text evidence="1">Alpha-L-fucosidase is responsible for hydrolyzing the alpha-1,6-linked fucose joined to the reducing-end N-acetylglucosamine of the carbohydrate moieties of glycoproteins.</text>
</comment>
<dbReference type="InterPro" id="IPR057739">
    <property type="entry name" value="Glyco_hydro_29_N"/>
</dbReference>
<evidence type="ECO:0000313" key="10">
    <source>
        <dbReference type="Proteomes" id="UP000199150"/>
    </source>
</evidence>
<keyword evidence="5" id="KW-0378">Hydrolase</keyword>
<name>A0A1G4TLJ8_9CAUL</name>
<dbReference type="GO" id="GO:0016139">
    <property type="term" value="P:glycoside catabolic process"/>
    <property type="evidence" value="ECO:0007669"/>
    <property type="project" value="TreeGrafter"/>
</dbReference>
<feature type="domain" description="Alpha-L-fucosidase C-terminal" evidence="8">
    <location>
        <begin position="447"/>
        <end position="528"/>
    </location>
</feature>
<evidence type="ECO:0000256" key="3">
    <source>
        <dbReference type="ARBA" id="ARBA00012662"/>
    </source>
</evidence>
<dbReference type="InterPro" id="IPR000933">
    <property type="entry name" value="Glyco_hydro_29"/>
</dbReference>
<dbReference type="GO" id="GO:0006004">
    <property type="term" value="P:fucose metabolic process"/>
    <property type="evidence" value="ECO:0007669"/>
    <property type="project" value="InterPro"/>
</dbReference>
<comment type="similarity">
    <text evidence="2">Belongs to the glycosyl hydrolase 29 family.</text>
</comment>
<keyword evidence="10" id="KW-1185">Reference proteome</keyword>